<organism evidence="1 2">
    <name type="scientific">Phytophthora megakarya</name>
    <dbReference type="NCBI Taxonomy" id="4795"/>
    <lineage>
        <taxon>Eukaryota</taxon>
        <taxon>Sar</taxon>
        <taxon>Stramenopiles</taxon>
        <taxon>Oomycota</taxon>
        <taxon>Peronosporomycetes</taxon>
        <taxon>Peronosporales</taxon>
        <taxon>Peronosporaceae</taxon>
        <taxon>Phytophthora</taxon>
    </lineage>
</organism>
<comment type="caution">
    <text evidence="1">The sequence shown here is derived from an EMBL/GenBank/DDBJ whole genome shotgun (WGS) entry which is preliminary data.</text>
</comment>
<sequence length="69" mass="7799">MISSGNATSCVWVCDIYIQEHSAEALAEALGASQRLLKAGLIAFWTVHRLDYRDCADNERLRYSAMHRL</sequence>
<evidence type="ECO:0000313" key="2">
    <source>
        <dbReference type="Proteomes" id="UP000198211"/>
    </source>
</evidence>
<gene>
    <name evidence="1" type="ORF">PHMEG_00012829</name>
</gene>
<reference evidence="2" key="1">
    <citation type="submission" date="2017-03" db="EMBL/GenBank/DDBJ databases">
        <title>Phytopthora megakarya and P. palmivora, two closely related causual agents of cacao black pod achieved similar genome size and gene model numbers by different mechanisms.</title>
        <authorList>
            <person name="Ali S."/>
            <person name="Shao J."/>
            <person name="Larry D.J."/>
            <person name="Kronmiller B."/>
            <person name="Shen D."/>
            <person name="Strem M.D."/>
            <person name="Melnick R.L."/>
            <person name="Guiltinan M.J."/>
            <person name="Tyler B.M."/>
            <person name="Meinhardt L.W."/>
            <person name="Bailey B.A."/>
        </authorList>
    </citation>
    <scope>NUCLEOTIDE SEQUENCE [LARGE SCALE GENOMIC DNA]</scope>
    <source>
        <strain evidence="2">zdho120</strain>
    </source>
</reference>
<protein>
    <submittedName>
        <fullName evidence="1">Uncharacterized protein</fullName>
    </submittedName>
</protein>
<dbReference type="Proteomes" id="UP000198211">
    <property type="component" value="Unassembled WGS sequence"/>
</dbReference>
<keyword evidence="2" id="KW-1185">Reference proteome</keyword>
<evidence type="ECO:0000313" key="1">
    <source>
        <dbReference type="EMBL" id="OWZ13797.1"/>
    </source>
</evidence>
<proteinExistence type="predicted"/>
<dbReference type="EMBL" id="NBNE01001494">
    <property type="protein sequence ID" value="OWZ13797.1"/>
    <property type="molecule type" value="Genomic_DNA"/>
</dbReference>
<dbReference type="AlphaFoldDB" id="A0A225W9X3"/>
<name>A0A225W9X3_9STRA</name>
<accession>A0A225W9X3</accession>